<reference evidence="11 12" key="1">
    <citation type="journal article" date="2024" name="J. Plant Pathol.">
        <title>Sequence and assembly of the genome of Seiridium unicorne, isolate CBS 538.82, causal agent of cypress canker disease.</title>
        <authorList>
            <person name="Scali E."/>
            <person name="Rocca G.D."/>
            <person name="Danti R."/>
            <person name="Garbelotto M."/>
            <person name="Barberini S."/>
            <person name="Baroncelli R."/>
            <person name="Emiliani G."/>
        </authorList>
    </citation>
    <scope>NUCLEOTIDE SEQUENCE [LARGE SCALE GENOMIC DNA]</scope>
    <source>
        <strain evidence="11 12">BM-138-508</strain>
    </source>
</reference>
<evidence type="ECO:0000256" key="8">
    <source>
        <dbReference type="ARBA" id="ARBA00022777"/>
    </source>
</evidence>
<dbReference type="EC" id="2.7.1.158" evidence="4 10"/>
<dbReference type="Proteomes" id="UP001408356">
    <property type="component" value="Unassembled WGS sequence"/>
</dbReference>
<comment type="function">
    <text evidence="2">Has kinase activity and phosphorylates inositol-1,3,4,5,6-pentakisphosphate (Ins(1,3,4,5,6)P5) to produce 1,2,3,4,5,6-hexakisphosphate (InsP6), also known as phytate.</text>
</comment>
<comment type="catalytic activity">
    <reaction evidence="1 10">
        <text>1D-myo-inositol 1,3,4,5,6-pentakisphosphate + ATP = 1D-myo-inositol hexakisphosphate + ADP + H(+)</text>
        <dbReference type="Rhea" id="RHEA:20313"/>
        <dbReference type="ChEBI" id="CHEBI:15378"/>
        <dbReference type="ChEBI" id="CHEBI:30616"/>
        <dbReference type="ChEBI" id="CHEBI:57733"/>
        <dbReference type="ChEBI" id="CHEBI:58130"/>
        <dbReference type="ChEBI" id="CHEBI:456216"/>
        <dbReference type="EC" id="2.7.1.158"/>
    </reaction>
</comment>
<gene>
    <name evidence="11" type="ORF">SUNI508_04380</name>
</gene>
<dbReference type="PANTHER" id="PTHR14456:SF2">
    <property type="entry name" value="INOSITOL-PENTAKISPHOSPHATE 2-KINASE"/>
    <property type="match status" value="1"/>
</dbReference>
<dbReference type="Pfam" id="PF06090">
    <property type="entry name" value="Ins_P5_2-kin"/>
    <property type="match status" value="2"/>
</dbReference>
<dbReference type="PANTHER" id="PTHR14456">
    <property type="entry name" value="INOSITOL POLYPHOSPHATE KINASE 1"/>
    <property type="match status" value="1"/>
</dbReference>
<protein>
    <recommendedName>
        <fullName evidence="5 10">Inositol-pentakisphosphate 2-kinase</fullName>
        <ecNumber evidence="4 10">2.7.1.158</ecNumber>
    </recommendedName>
</protein>
<evidence type="ECO:0000256" key="3">
    <source>
        <dbReference type="ARBA" id="ARBA00008305"/>
    </source>
</evidence>
<evidence type="ECO:0000313" key="11">
    <source>
        <dbReference type="EMBL" id="KAK9423086.1"/>
    </source>
</evidence>
<keyword evidence="6 10" id="KW-0808">Transferase</keyword>
<dbReference type="Gene3D" id="3.30.200.110">
    <property type="entry name" value="Inositol-pentakisphosphate 2-kinase, N-lobe"/>
    <property type="match status" value="1"/>
</dbReference>
<organism evidence="11 12">
    <name type="scientific">Seiridium unicorne</name>
    <dbReference type="NCBI Taxonomy" id="138068"/>
    <lineage>
        <taxon>Eukaryota</taxon>
        <taxon>Fungi</taxon>
        <taxon>Dikarya</taxon>
        <taxon>Ascomycota</taxon>
        <taxon>Pezizomycotina</taxon>
        <taxon>Sordariomycetes</taxon>
        <taxon>Xylariomycetidae</taxon>
        <taxon>Amphisphaeriales</taxon>
        <taxon>Sporocadaceae</taxon>
        <taxon>Seiridium</taxon>
    </lineage>
</organism>
<evidence type="ECO:0000256" key="1">
    <source>
        <dbReference type="ARBA" id="ARBA00001774"/>
    </source>
</evidence>
<sequence length="353" mass="39319">MATGSKPSEASLHGDNDKLLRSGLEVLSTGGKVDHQDALRGAVENITMNADFEYVAEGRANAVFKVVPRQGNDYLAGWLLRVPKHVDGALPHSYEELQQFRERVVAPKVGTKHLVPQLLVRVPAPATTAMNKERDLRSRRKEASSSVAEGYAMLIQDMNPLPWREDIGLEFKPKWLAQSPIAPPDATRCRTCAREAYRNGEKQAEGKTTKPPVCPLGLVASDSAVVLETIKLLAPDWSSSEQDRLRRAFSSSGIFQKLRDLQVQGDSGDTMFTNPQNENFGLAMTLRDCTCFVRMLRAGEGEVEIKLADVDRKNWESKAEYWQHSHTNLVDNGYYHGTETPRMATRCLLEQAV</sequence>
<name>A0ABR2V988_9PEZI</name>
<keyword evidence="7 10" id="KW-0547">Nucleotide-binding</keyword>
<dbReference type="EMBL" id="JARVKF010000090">
    <property type="protein sequence ID" value="KAK9423086.1"/>
    <property type="molecule type" value="Genomic_DNA"/>
</dbReference>
<evidence type="ECO:0000313" key="12">
    <source>
        <dbReference type="Proteomes" id="UP001408356"/>
    </source>
</evidence>
<comment type="domain">
    <text evidence="10">The EXKPK motif is conserved in inositol-pentakisphosphate 2-kinases of both family 1 and 2.</text>
</comment>
<dbReference type="InterPro" id="IPR043001">
    <property type="entry name" value="IP5_2-K_N_lobe"/>
</dbReference>
<evidence type="ECO:0000256" key="5">
    <source>
        <dbReference type="ARBA" id="ARBA00014846"/>
    </source>
</evidence>
<evidence type="ECO:0000256" key="6">
    <source>
        <dbReference type="ARBA" id="ARBA00022679"/>
    </source>
</evidence>
<proteinExistence type="inferred from homology"/>
<keyword evidence="9 10" id="KW-0067">ATP-binding</keyword>
<dbReference type="InterPro" id="IPR009286">
    <property type="entry name" value="Ins_P5_2-kin"/>
</dbReference>
<evidence type="ECO:0000256" key="10">
    <source>
        <dbReference type="RuleBase" id="RU364126"/>
    </source>
</evidence>
<comment type="caution">
    <text evidence="11">The sequence shown here is derived from an EMBL/GenBank/DDBJ whole genome shotgun (WGS) entry which is preliminary data.</text>
</comment>
<comment type="similarity">
    <text evidence="3">Belongs to the IPK1 type 1 family.</text>
</comment>
<evidence type="ECO:0000256" key="4">
    <source>
        <dbReference type="ARBA" id="ARBA00012023"/>
    </source>
</evidence>
<accession>A0ABR2V988</accession>
<keyword evidence="12" id="KW-1185">Reference proteome</keyword>
<comment type="function">
    <text evidence="10">Phosphorylates Ins(1,3,4,5,6)P5 at position 2 to form Ins(1,2,3,4,5,6)P6 (InsP6 or phytate).</text>
</comment>
<evidence type="ECO:0000256" key="9">
    <source>
        <dbReference type="ARBA" id="ARBA00022840"/>
    </source>
</evidence>
<keyword evidence="8 10" id="KW-0418">Kinase</keyword>
<evidence type="ECO:0000256" key="2">
    <source>
        <dbReference type="ARBA" id="ARBA00003979"/>
    </source>
</evidence>
<evidence type="ECO:0000256" key="7">
    <source>
        <dbReference type="ARBA" id="ARBA00022741"/>
    </source>
</evidence>